<dbReference type="Pfam" id="PF00134">
    <property type="entry name" value="Cyclin_N"/>
    <property type="match status" value="1"/>
</dbReference>
<evidence type="ECO:0000256" key="2">
    <source>
        <dbReference type="SAM" id="MobiDB-lite"/>
    </source>
</evidence>
<dbReference type="SMART" id="SM00385">
    <property type="entry name" value="CYCLIN"/>
    <property type="match status" value="1"/>
</dbReference>
<dbReference type="KEGG" id="som:SOMG_02565"/>
<evidence type="ECO:0000256" key="1">
    <source>
        <dbReference type="RuleBase" id="RU000383"/>
    </source>
</evidence>
<evidence type="ECO:0000313" key="4">
    <source>
        <dbReference type="EMBL" id="WBW74385.1"/>
    </source>
</evidence>
<feature type="compositionally biased region" description="Basic and acidic residues" evidence="2">
    <location>
        <begin position="334"/>
        <end position="346"/>
    </location>
</feature>
<name>A0AAE9WDU1_9SCHI</name>
<dbReference type="EMBL" id="CP115612">
    <property type="protein sequence ID" value="WBW74385.1"/>
    <property type="molecule type" value="Genomic_DNA"/>
</dbReference>
<protein>
    <submittedName>
        <fullName evidence="4">p-TEFB associated cyclin, cyclin T Pch1</fullName>
    </submittedName>
</protein>
<dbReference type="AlphaFoldDB" id="A0AAE9WDU1"/>
<feature type="region of interest" description="Disordered" evidence="2">
    <location>
        <begin position="268"/>
        <end position="346"/>
    </location>
</feature>
<dbReference type="RefSeq" id="XP_056038628.1">
    <property type="nucleotide sequence ID" value="XM_056181357.1"/>
</dbReference>
<reference evidence="4 5" key="1">
    <citation type="journal article" date="2023" name="G3 (Bethesda)">
        <title>A high-quality reference genome for the fission yeast Schizosaccharomyces osmophilus.</title>
        <authorList>
            <person name="Jia G.S."/>
            <person name="Zhang W.C."/>
            <person name="Liang Y."/>
            <person name="Liu X.H."/>
            <person name="Rhind N."/>
            <person name="Pidoux A."/>
            <person name="Brysch-Herzberg M."/>
            <person name="Du L.L."/>
        </authorList>
    </citation>
    <scope>NUCLEOTIDE SEQUENCE [LARGE SCALE GENOMIC DNA]</scope>
    <source>
        <strain evidence="4 5">CBS 15793</strain>
    </source>
</reference>
<keyword evidence="1" id="KW-0195">Cyclin</keyword>
<dbReference type="InterPro" id="IPR013763">
    <property type="entry name" value="Cyclin-like_dom"/>
</dbReference>
<feature type="domain" description="Cyclin-like" evidence="3">
    <location>
        <begin position="49"/>
        <end position="149"/>
    </location>
</feature>
<dbReference type="Proteomes" id="UP001212411">
    <property type="component" value="Chromosome 2"/>
</dbReference>
<proteinExistence type="inferred from homology"/>
<sequence>MKETFSTPEIDWQRSSQWIIRKEDLEYTPSALDGIPLVQEQIQRSKGCNFIINVGLRLKLPQITLATANAYFHRFYLRFSLKDYHYYDIAATCVFLASKVEDSNRKLRDIIINCAKVAQKSNNILIDEQTKEYWRWRDVILYTEEIILEALCFDFKVDHPFNDLMRLIQKHASDHKNLTKVAWTYINDSTRSISCLLFPSKVIAAAAFQYGLEKTKTSLPLDEAGTSLWLLDYNVSMDDIHAVMNLIHSLYRQINSGKPVVAHGETRLDSQVSASHSTTPSTMATNSAQSTPQKQPVSTSLSFEIGQNATPSRVDSLTASHEQTEQEQNITETGKNEETREAMEIS</sequence>
<dbReference type="FunFam" id="1.10.472.10:FF:000072">
    <property type="entry name" value="Cyclin Pch1"/>
    <property type="match status" value="1"/>
</dbReference>
<accession>A0AAE9WDU1</accession>
<evidence type="ECO:0000313" key="5">
    <source>
        <dbReference type="Proteomes" id="UP001212411"/>
    </source>
</evidence>
<dbReference type="SUPFAM" id="SSF47954">
    <property type="entry name" value="Cyclin-like"/>
    <property type="match status" value="2"/>
</dbReference>
<dbReference type="GeneID" id="80876046"/>
<comment type="similarity">
    <text evidence="1">Belongs to the cyclin family.</text>
</comment>
<dbReference type="GO" id="GO:0006357">
    <property type="term" value="P:regulation of transcription by RNA polymerase II"/>
    <property type="evidence" value="ECO:0007669"/>
    <property type="project" value="InterPro"/>
</dbReference>
<dbReference type="CDD" id="cd20545">
    <property type="entry name" value="CYCLIN_SpCG1C-like_rpt1"/>
    <property type="match status" value="1"/>
</dbReference>
<dbReference type="CDD" id="cd20546">
    <property type="entry name" value="CYCLIN_SpCG1C_ScCTK2-like_rpt2"/>
    <property type="match status" value="1"/>
</dbReference>
<dbReference type="InterPro" id="IPR006671">
    <property type="entry name" value="Cyclin_N"/>
</dbReference>
<organism evidence="4 5">
    <name type="scientific">Schizosaccharomyces osmophilus</name>
    <dbReference type="NCBI Taxonomy" id="2545709"/>
    <lineage>
        <taxon>Eukaryota</taxon>
        <taxon>Fungi</taxon>
        <taxon>Dikarya</taxon>
        <taxon>Ascomycota</taxon>
        <taxon>Taphrinomycotina</taxon>
        <taxon>Schizosaccharomycetes</taxon>
        <taxon>Schizosaccharomycetales</taxon>
        <taxon>Schizosaccharomycetaceae</taxon>
        <taxon>Schizosaccharomyces</taxon>
    </lineage>
</organism>
<feature type="compositionally biased region" description="Polar residues" evidence="2">
    <location>
        <begin position="269"/>
        <end position="321"/>
    </location>
</feature>
<gene>
    <name evidence="4" type="primary">pch1</name>
    <name evidence="4" type="ORF">SOMG_02565</name>
</gene>
<dbReference type="PANTHER" id="PTHR10026">
    <property type="entry name" value="CYCLIN"/>
    <property type="match status" value="1"/>
</dbReference>
<dbReference type="Gene3D" id="1.10.472.10">
    <property type="entry name" value="Cyclin-like"/>
    <property type="match status" value="2"/>
</dbReference>
<dbReference type="InterPro" id="IPR043198">
    <property type="entry name" value="Cyclin/Ssn8"/>
</dbReference>
<dbReference type="GO" id="GO:0016538">
    <property type="term" value="F:cyclin-dependent protein serine/threonine kinase regulator activity"/>
    <property type="evidence" value="ECO:0007669"/>
    <property type="project" value="InterPro"/>
</dbReference>
<evidence type="ECO:0000259" key="3">
    <source>
        <dbReference type="SMART" id="SM00385"/>
    </source>
</evidence>
<dbReference type="InterPro" id="IPR036915">
    <property type="entry name" value="Cyclin-like_sf"/>
</dbReference>
<keyword evidence="5" id="KW-1185">Reference proteome</keyword>